<comment type="caution">
    <text evidence="1">The sequence shown here is derived from an EMBL/GenBank/DDBJ whole genome shotgun (WGS) entry which is preliminary data.</text>
</comment>
<dbReference type="Proteomes" id="UP001056778">
    <property type="component" value="Chromosome 9"/>
</dbReference>
<reference evidence="1" key="1">
    <citation type="submission" date="2022-04" db="EMBL/GenBank/DDBJ databases">
        <title>Chromosome-scale genome assembly of Holotrichia oblita Faldermann.</title>
        <authorList>
            <person name="Rongchong L."/>
        </authorList>
    </citation>
    <scope>NUCLEOTIDE SEQUENCE</scope>
    <source>
        <strain evidence="1">81SQS9</strain>
    </source>
</reference>
<organism evidence="1 2">
    <name type="scientific">Holotrichia oblita</name>
    <name type="common">Chafer beetle</name>
    <dbReference type="NCBI Taxonomy" id="644536"/>
    <lineage>
        <taxon>Eukaryota</taxon>
        <taxon>Metazoa</taxon>
        <taxon>Ecdysozoa</taxon>
        <taxon>Arthropoda</taxon>
        <taxon>Hexapoda</taxon>
        <taxon>Insecta</taxon>
        <taxon>Pterygota</taxon>
        <taxon>Neoptera</taxon>
        <taxon>Endopterygota</taxon>
        <taxon>Coleoptera</taxon>
        <taxon>Polyphaga</taxon>
        <taxon>Scarabaeiformia</taxon>
        <taxon>Scarabaeidae</taxon>
        <taxon>Melolonthinae</taxon>
        <taxon>Holotrichia</taxon>
    </lineage>
</organism>
<dbReference type="EMBL" id="CM043023">
    <property type="protein sequence ID" value="KAI4455173.1"/>
    <property type="molecule type" value="Genomic_DNA"/>
</dbReference>
<sequence>MNKILRIRIIYRGLSMDVVLMNVISVYSDPGNLVLILNSTEFEEKYITEKLNNENIHSTTDVTSITERYLFFLYREDAYLSGGVHFASTRVLVVDMLKNRIPIDKITGIIVLRAHNVLESCQEAFVLRLYRQRNKVCLFD</sequence>
<protein>
    <submittedName>
        <fullName evidence="1">Dna repair endonuclease xpf</fullName>
    </submittedName>
</protein>
<evidence type="ECO:0000313" key="1">
    <source>
        <dbReference type="EMBL" id="KAI4455173.1"/>
    </source>
</evidence>
<gene>
    <name evidence="1" type="ORF">MML48_9g00008207</name>
</gene>
<keyword evidence="1" id="KW-0255">Endonuclease</keyword>
<keyword evidence="1" id="KW-0540">Nuclease</keyword>
<evidence type="ECO:0000313" key="2">
    <source>
        <dbReference type="Proteomes" id="UP001056778"/>
    </source>
</evidence>
<proteinExistence type="predicted"/>
<keyword evidence="2" id="KW-1185">Reference proteome</keyword>
<accession>A0ACB9SIM0</accession>
<name>A0ACB9SIM0_HOLOL</name>
<keyword evidence="1" id="KW-0378">Hydrolase</keyword>